<evidence type="ECO:0000313" key="3">
    <source>
        <dbReference type="Proteomes" id="UP000289738"/>
    </source>
</evidence>
<sequence length="183" mass="20338">MITLLKWIDLLNTWNLMINYNAPRSSLWPPLKSPSGSPCLVAAARTTTTSLSSNPPRTRLSSPVDLATLAKRLNPIAKTRREEKKNYNKKNKKMKNNTLNGKISTTNSTSEFSSGVGEFSSVWSMSSPCRSPARIGVAEQVAMAMTYGGRSPCRWKPILDTIREKSFNRQSESELLNEAKADD</sequence>
<name>A0A445A1S9_ARAHY</name>
<organism evidence="2 3">
    <name type="scientific">Arachis hypogaea</name>
    <name type="common">Peanut</name>
    <dbReference type="NCBI Taxonomy" id="3818"/>
    <lineage>
        <taxon>Eukaryota</taxon>
        <taxon>Viridiplantae</taxon>
        <taxon>Streptophyta</taxon>
        <taxon>Embryophyta</taxon>
        <taxon>Tracheophyta</taxon>
        <taxon>Spermatophyta</taxon>
        <taxon>Magnoliopsida</taxon>
        <taxon>eudicotyledons</taxon>
        <taxon>Gunneridae</taxon>
        <taxon>Pentapetalae</taxon>
        <taxon>rosids</taxon>
        <taxon>fabids</taxon>
        <taxon>Fabales</taxon>
        <taxon>Fabaceae</taxon>
        <taxon>Papilionoideae</taxon>
        <taxon>50 kb inversion clade</taxon>
        <taxon>dalbergioids sensu lato</taxon>
        <taxon>Dalbergieae</taxon>
        <taxon>Pterocarpus clade</taxon>
        <taxon>Arachis</taxon>
    </lineage>
</organism>
<evidence type="ECO:0000256" key="1">
    <source>
        <dbReference type="SAM" id="MobiDB-lite"/>
    </source>
</evidence>
<proteinExistence type="predicted"/>
<dbReference type="EMBL" id="SDMP01000013">
    <property type="protein sequence ID" value="RYR20393.1"/>
    <property type="molecule type" value="Genomic_DNA"/>
</dbReference>
<accession>A0A445A1S9</accession>
<keyword evidence="3" id="KW-1185">Reference proteome</keyword>
<feature type="compositionally biased region" description="Low complexity" evidence="1">
    <location>
        <begin position="96"/>
        <end position="107"/>
    </location>
</feature>
<gene>
    <name evidence="2" type="ORF">Ahy_B03g065503</name>
</gene>
<feature type="region of interest" description="Disordered" evidence="1">
    <location>
        <begin position="82"/>
        <end position="107"/>
    </location>
</feature>
<dbReference type="Proteomes" id="UP000289738">
    <property type="component" value="Chromosome B03"/>
</dbReference>
<dbReference type="Gramene" id="arahy.Tifrunner.gnm2.ann2.Ah13g311100.1">
    <property type="protein sequence ID" value="arahy.Tifrunner.gnm2.ann2.Ah13g311100.1-CDS"/>
    <property type="gene ID" value="arahy.Tifrunner.gnm2.ann2.Ah13g311100"/>
</dbReference>
<reference evidence="2 3" key="1">
    <citation type="submission" date="2019-01" db="EMBL/GenBank/DDBJ databases">
        <title>Sequencing of cultivated peanut Arachis hypogaea provides insights into genome evolution and oil improvement.</title>
        <authorList>
            <person name="Chen X."/>
        </authorList>
    </citation>
    <scope>NUCLEOTIDE SEQUENCE [LARGE SCALE GENOMIC DNA]</scope>
    <source>
        <strain evidence="3">cv. Fuhuasheng</strain>
        <tissue evidence="2">Leaves</tissue>
    </source>
</reference>
<evidence type="ECO:0000313" key="2">
    <source>
        <dbReference type="EMBL" id="RYR20393.1"/>
    </source>
</evidence>
<protein>
    <submittedName>
        <fullName evidence="2">Uncharacterized protein</fullName>
    </submittedName>
</protein>
<comment type="caution">
    <text evidence="2">The sequence shown here is derived from an EMBL/GenBank/DDBJ whole genome shotgun (WGS) entry which is preliminary data.</text>
</comment>
<dbReference type="AlphaFoldDB" id="A0A445A1S9"/>